<sequence>MEKVRIWFGPKEKYKLIGLSVYGDEGPAELRKLVGAIELTMKMHFPQASIVKAESLEELYAVAP</sequence>
<organism evidence="1">
    <name type="scientific">marine sediment metagenome</name>
    <dbReference type="NCBI Taxonomy" id="412755"/>
    <lineage>
        <taxon>unclassified sequences</taxon>
        <taxon>metagenomes</taxon>
        <taxon>ecological metagenomes</taxon>
    </lineage>
</organism>
<gene>
    <name evidence="1" type="ORF">S12H4_09583</name>
</gene>
<reference evidence="1" key="1">
    <citation type="journal article" date="2014" name="Front. Microbiol.">
        <title>High frequency of phylogenetically diverse reductive dehalogenase-homologous genes in deep subseafloor sedimentary metagenomes.</title>
        <authorList>
            <person name="Kawai M."/>
            <person name="Futagami T."/>
            <person name="Toyoda A."/>
            <person name="Takaki Y."/>
            <person name="Nishi S."/>
            <person name="Hori S."/>
            <person name="Arai W."/>
            <person name="Tsubouchi T."/>
            <person name="Morono Y."/>
            <person name="Uchiyama I."/>
            <person name="Ito T."/>
            <person name="Fujiyama A."/>
            <person name="Inagaki F."/>
            <person name="Takami H."/>
        </authorList>
    </citation>
    <scope>NUCLEOTIDE SEQUENCE</scope>
    <source>
        <strain evidence="1">Expedition CK06-06</strain>
    </source>
</reference>
<comment type="caution">
    <text evidence="1">The sequence shown here is derived from an EMBL/GenBank/DDBJ whole genome shotgun (WGS) entry which is preliminary data.</text>
</comment>
<accession>X1QW73</accession>
<protein>
    <submittedName>
        <fullName evidence="1">Uncharacterized protein</fullName>
    </submittedName>
</protein>
<dbReference type="EMBL" id="BARW01003917">
    <property type="protein sequence ID" value="GAI59046.1"/>
    <property type="molecule type" value="Genomic_DNA"/>
</dbReference>
<name>X1QW73_9ZZZZ</name>
<evidence type="ECO:0000313" key="1">
    <source>
        <dbReference type="EMBL" id="GAI59046.1"/>
    </source>
</evidence>
<dbReference type="AlphaFoldDB" id="X1QW73"/>
<proteinExistence type="predicted"/>